<sequence>AMENFGCILYRETRLYYNNRTSTSKNKQDIALVIAHEIAHQWFGDLVSPSWWDDLWLNEGFAKWMEFVYTDKIHPEWDLYEQFIAYRWLSVMQNDAISFSHPVNMKITHNEQLTSIFDAITYSKGSSLLRMMRNFMGNNTFNRGISKYLSQHIYSTATQNDLWKVLGEQMSEDNIQLPLNTSLSDIMSTWTDQMGYPYVEIIRDYDKNLIKISQKQFLFDFEAQPLKSPYNYIWSIPLKIKSSSSLQTNIIWFSKSNMNMTINIPSNEWILVNPDLLGFFRTNYDKENWKKIIQQFKIDHKKFSIVERAGLIDDAFNLARPNILPASLVFELLEYSNVEDSYIVWERILAGLQYIEQMIASSSSGLYLYERFRSYMVDLILPIYNKLGWQDNSLTDKWLDTLHRDMIISTACRYDLDRCIQRAQDLFEQWFNSPSNNTIEANQRPVVYCTSIRLGDRARFQFLLREYQASNDPQEKARIQTALTCTKDIELIRYLLHIHINPEQNIIRRQDVLNGIRSICRNFIAETECWTFVHARWTQLFRDHGDSLNFAELIKDVTGRFNTLLQLEEFERFSEQTTDKGAAEAEFRASIERIRANIQWVSKSKRNLEEWFLNQTLAIRLPHDWFPSKYQLYFDVFLQSTYPNNEEPNTTFTGHTRIRIRCRRSTNELRIHMKQLRLSYVILTRIGKNNNLISDWTLVLSSEVLLCRLRERCIKDEEYEFESLYSAELDREMAGFYLSRYNVTDTMTGQIITHNIGATHMQVN</sequence>
<protein>
    <recommendedName>
        <fullName evidence="16">Aminopeptidase</fullName>
        <ecNumber evidence="16">3.4.11.-</ecNumber>
    </recommendedName>
</protein>
<evidence type="ECO:0000259" key="17">
    <source>
        <dbReference type="Pfam" id="PF01433"/>
    </source>
</evidence>
<dbReference type="InterPro" id="IPR042097">
    <property type="entry name" value="Aminopeptidase_N-like_N_sf"/>
</dbReference>
<keyword evidence="11" id="KW-1015">Disulfide bond</keyword>
<keyword evidence="12" id="KW-0325">Glycoprotein</keyword>
<dbReference type="GO" id="GO:0005615">
    <property type="term" value="C:extracellular space"/>
    <property type="evidence" value="ECO:0007669"/>
    <property type="project" value="TreeGrafter"/>
</dbReference>
<dbReference type="EMBL" id="CAJNOL010011486">
    <property type="protein sequence ID" value="CAF1655587.1"/>
    <property type="molecule type" value="Genomic_DNA"/>
</dbReference>
<dbReference type="PANTHER" id="PTHR11533:SF299">
    <property type="entry name" value="AMINOPEPTIDASE"/>
    <property type="match status" value="1"/>
</dbReference>
<keyword evidence="4" id="KW-1003">Cell membrane</keyword>
<dbReference type="GO" id="GO:0043171">
    <property type="term" value="P:peptide catabolic process"/>
    <property type="evidence" value="ECO:0007669"/>
    <property type="project" value="TreeGrafter"/>
</dbReference>
<evidence type="ECO:0000259" key="18">
    <source>
        <dbReference type="Pfam" id="PF11838"/>
    </source>
</evidence>
<dbReference type="GO" id="GO:0008270">
    <property type="term" value="F:zinc ion binding"/>
    <property type="evidence" value="ECO:0007669"/>
    <property type="project" value="UniProtKB-UniRule"/>
</dbReference>
<dbReference type="Gene3D" id="1.25.50.20">
    <property type="match status" value="1"/>
</dbReference>
<evidence type="ECO:0000256" key="5">
    <source>
        <dbReference type="ARBA" id="ARBA00022670"/>
    </source>
</evidence>
<dbReference type="FunFam" id="2.60.40.1910:FF:000006">
    <property type="entry name" value="Aminopeptidase"/>
    <property type="match status" value="1"/>
</dbReference>
<dbReference type="SUPFAM" id="SSF55486">
    <property type="entry name" value="Metalloproteases ('zincins'), catalytic domain"/>
    <property type="match status" value="1"/>
</dbReference>
<comment type="subcellular location">
    <subcellularLocation>
        <location evidence="1">Cell membrane</location>
    </subcellularLocation>
</comment>
<evidence type="ECO:0000256" key="15">
    <source>
        <dbReference type="PIRSR" id="PIRSR634016-4"/>
    </source>
</evidence>
<dbReference type="InterPro" id="IPR014782">
    <property type="entry name" value="Peptidase_M1_dom"/>
</dbReference>
<feature type="active site" description="Proton acceptor" evidence="13">
    <location>
        <position position="37"/>
    </location>
</feature>
<dbReference type="InterPro" id="IPR001930">
    <property type="entry name" value="Peptidase_M1"/>
</dbReference>
<feature type="site" description="Transition state stabilizer" evidence="15">
    <location>
        <position position="122"/>
    </location>
</feature>
<dbReference type="PRINTS" id="PR00756">
    <property type="entry name" value="ALADIPTASE"/>
</dbReference>
<dbReference type="AlphaFoldDB" id="A0A815T7Y7"/>
<dbReference type="Gene3D" id="2.60.40.1910">
    <property type="match status" value="1"/>
</dbReference>
<evidence type="ECO:0000256" key="13">
    <source>
        <dbReference type="PIRSR" id="PIRSR634016-1"/>
    </source>
</evidence>
<keyword evidence="7 16" id="KW-0378">Hydrolase</keyword>
<evidence type="ECO:0000256" key="4">
    <source>
        <dbReference type="ARBA" id="ARBA00022475"/>
    </source>
</evidence>
<feature type="domain" description="Peptidase M1 membrane alanine aminopeptidase" evidence="17">
    <location>
        <begin position="1"/>
        <end position="190"/>
    </location>
</feature>
<accession>A0A815T7Y7</accession>
<evidence type="ECO:0000259" key="19">
    <source>
        <dbReference type="Pfam" id="PF17900"/>
    </source>
</evidence>
<keyword evidence="23" id="KW-1185">Reference proteome</keyword>
<organism evidence="20 22">
    <name type="scientific">Rotaria sordida</name>
    <dbReference type="NCBI Taxonomy" id="392033"/>
    <lineage>
        <taxon>Eukaryota</taxon>
        <taxon>Metazoa</taxon>
        <taxon>Spiralia</taxon>
        <taxon>Gnathifera</taxon>
        <taxon>Rotifera</taxon>
        <taxon>Eurotatoria</taxon>
        <taxon>Bdelloidea</taxon>
        <taxon>Philodinida</taxon>
        <taxon>Philodinidae</taxon>
        <taxon>Rotaria</taxon>
    </lineage>
</organism>
<evidence type="ECO:0000313" key="23">
    <source>
        <dbReference type="Proteomes" id="UP000663870"/>
    </source>
</evidence>
<evidence type="ECO:0000313" key="21">
    <source>
        <dbReference type="EMBL" id="CAF1655587.1"/>
    </source>
</evidence>
<dbReference type="GO" id="GO:0005737">
    <property type="term" value="C:cytoplasm"/>
    <property type="evidence" value="ECO:0007669"/>
    <property type="project" value="TreeGrafter"/>
</dbReference>
<evidence type="ECO:0000256" key="2">
    <source>
        <dbReference type="ARBA" id="ARBA00010136"/>
    </source>
</evidence>
<evidence type="ECO:0000256" key="3">
    <source>
        <dbReference type="ARBA" id="ARBA00022438"/>
    </source>
</evidence>
<dbReference type="InterPro" id="IPR024571">
    <property type="entry name" value="ERAP1-like_C_dom"/>
</dbReference>
<keyword evidence="8 14" id="KW-0862">Zinc</keyword>
<evidence type="ECO:0000256" key="8">
    <source>
        <dbReference type="ARBA" id="ARBA00022833"/>
    </source>
</evidence>
<dbReference type="Gene3D" id="1.10.390.10">
    <property type="entry name" value="Neutral Protease Domain 2"/>
    <property type="match status" value="1"/>
</dbReference>
<feature type="non-terminal residue" evidence="20">
    <location>
        <position position="1"/>
    </location>
</feature>
<comment type="cofactor">
    <cofactor evidence="14 16">
        <name>Zn(2+)</name>
        <dbReference type="ChEBI" id="CHEBI:29105"/>
    </cofactor>
    <text evidence="14 16">Binds 1 zinc ion per subunit.</text>
</comment>
<reference evidence="20" key="1">
    <citation type="submission" date="2021-02" db="EMBL/GenBank/DDBJ databases">
        <authorList>
            <person name="Nowell W R."/>
        </authorList>
    </citation>
    <scope>NUCLEOTIDE SEQUENCE</scope>
</reference>
<keyword evidence="5 16" id="KW-0645">Protease</keyword>
<keyword evidence="10" id="KW-0472">Membrane</keyword>
<dbReference type="CDD" id="cd09601">
    <property type="entry name" value="M1_APN-Q_like"/>
    <property type="match status" value="1"/>
</dbReference>
<evidence type="ECO:0000256" key="11">
    <source>
        <dbReference type="ARBA" id="ARBA00023157"/>
    </source>
</evidence>
<dbReference type="Gene3D" id="2.60.40.1730">
    <property type="entry name" value="tricorn interacting facor f3 domain"/>
    <property type="match status" value="1"/>
</dbReference>
<dbReference type="FunFam" id="1.25.50.20:FF:000001">
    <property type="entry name" value="Aminopeptidase"/>
    <property type="match status" value="1"/>
</dbReference>
<dbReference type="FunFam" id="1.10.390.10:FF:000006">
    <property type="entry name" value="Puromycin-sensitive aminopeptidase"/>
    <property type="match status" value="1"/>
</dbReference>
<dbReference type="SUPFAM" id="SSF63737">
    <property type="entry name" value="Leukotriene A4 hydrolase N-terminal domain"/>
    <property type="match status" value="1"/>
</dbReference>
<evidence type="ECO:0000256" key="9">
    <source>
        <dbReference type="ARBA" id="ARBA00023049"/>
    </source>
</evidence>
<evidence type="ECO:0000256" key="12">
    <source>
        <dbReference type="ARBA" id="ARBA00023180"/>
    </source>
</evidence>
<evidence type="ECO:0000256" key="1">
    <source>
        <dbReference type="ARBA" id="ARBA00004236"/>
    </source>
</evidence>
<dbReference type="InterPro" id="IPR045357">
    <property type="entry name" value="Aminopeptidase_N-like_N"/>
</dbReference>
<dbReference type="Pfam" id="PF11838">
    <property type="entry name" value="ERAP1_C"/>
    <property type="match status" value="1"/>
</dbReference>
<dbReference type="Pfam" id="PF17900">
    <property type="entry name" value="Peptidase_M1_N"/>
    <property type="match status" value="1"/>
</dbReference>
<evidence type="ECO:0000256" key="16">
    <source>
        <dbReference type="RuleBase" id="RU364040"/>
    </source>
</evidence>
<feature type="binding site" evidence="14">
    <location>
        <position position="36"/>
    </location>
    <ligand>
        <name>Zn(2+)</name>
        <dbReference type="ChEBI" id="CHEBI:29105"/>
        <note>catalytic</note>
    </ligand>
</feature>
<dbReference type="GO" id="GO:0042277">
    <property type="term" value="F:peptide binding"/>
    <property type="evidence" value="ECO:0007669"/>
    <property type="project" value="TreeGrafter"/>
</dbReference>
<keyword evidence="3 16" id="KW-0031">Aminopeptidase</keyword>
<dbReference type="Proteomes" id="UP000663870">
    <property type="component" value="Unassembled WGS sequence"/>
</dbReference>
<feature type="binding site" evidence="14">
    <location>
        <position position="59"/>
    </location>
    <ligand>
        <name>Zn(2+)</name>
        <dbReference type="ChEBI" id="CHEBI:29105"/>
        <note>catalytic</note>
    </ligand>
</feature>
<dbReference type="EMBL" id="CAJNOH010009695">
    <property type="protein sequence ID" value="CAF1502065.1"/>
    <property type="molecule type" value="Genomic_DNA"/>
</dbReference>
<gene>
    <name evidence="21" type="ORF">JXQ802_LOCUS55217</name>
    <name evidence="20" type="ORF">PYM288_LOCUS38699</name>
</gene>
<comment type="caution">
    <text evidence="20">The sequence shown here is derived from an EMBL/GenBank/DDBJ whole genome shotgun (WGS) entry which is preliminary data.</text>
</comment>
<name>A0A815T7Y7_9BILA</name>
<dbReference type="Pfam" id="PF01433">
    <property type="entry name" value="Peptidase_M1"/>
    <property type="match status" value="1"/>
</dbReference>
<dbReference type="InterPro" id="IPR027268">
    <property type="entry name" value="Peptidase_M4/M1_CTD_sf"/>
</dbReference>
<evidence type="ECO:0000256" key="14">
    <source>
        <dbReference type="PIRSR" id="PIRSR634016-3"/>
    </source>
</evidence>
<dbReference type="GO" id="GO:0005886">
    <property type="term" value="C:plasma membrane"/>
    <property type="evidence" value="ECO:0007669"/>
    <property type="project" value="UniProtKB-SubCell"/>
</dbReference>
<dbReference type="PANTHER" id="PTHR11533">
    <property type="entry name" value="PROTEASE M1 ZINC METALLOPROTEASE"/>
    <property type="match status" value="1"/>
</dbReference>
<proteinExistence type="inferred from homology"/>
<dbReference type="InterPro" id="IPR050344">
    <property type="entry name" value="Peptidase_M1_aminopeptidases"/>
</dbReference>
<dbReference type="GO" id="GO:0006508">
    <property type="term" value="P:proteolysis"/>
    <property type="evidence" value="ECO:0007669"/>
    <property type="project" value="UniProtKB-KW"/>
</dbReference>
<keyword evidence="6 14" id="KW-0479">Metal-binding</keyword>
<evidence type="ECO:0000256" key="10">
    <source>
        <dbReference type="ARBA" id="ARBA00023136"/>
    </source>
</evidence>
<evidence type="ECO:0000313" key="22">
    <source>
        <dbReference type="Proteomes" id="UP000663854"/>
    </source>
</evidence>
<dbReference type="Proteomes" id="UP000663854">
    <property type="component" value="Unassembled WGS sequence"/>
</dbReference>
<feature type="domain" description="Aminopeptidase N-like N-terminal" evidence="19">
    <location>
        <begin position="627"/>
        <end position="754"/>
    </location>
</feature>
<comment type="similarity">
    <text evidence="2 16">Belongs to the peptidase M1 family.</text>
</comment>
<evidence type="ECO:0000256" key="7">
    <source>
        <dbReference type="ARBA" id="ARBA00022801"/>
    </source>
</evidence>
<feature type="domain" description="ERAP1-like C-terminal" evidence="18">
    <location>
        <begin position="269"/>
        <end position="596"/>
    </location>
</feature>
<evidence type="ECO:0000313" key="20">
    <source>
        <dbReference type="EMBL" id="CAF1502065.1"/>
    </source>
</evidence>
<dbReference type="InterPro" id="IPR034016">
    <property type="entry name" value="M1_APN-typ"/>
</dbReference>
<dbReference type="EC" id="3.4.11.-" evidence="16"/>
<evidence type="ECO:0000256" key="6">
    <source>
        <dbReference type="ARBA" id="ARBA00022723"/>
    </source>
</evidence>
<keyword evidence="9 16" id="KW-0482">Metalloprotease</keyword>
<dbReference type="GO" id="GO:0070006">
    <property type="term" value="F:metalloaminopeptidase activity"/>
    <property type="evidence" value="ECO:0007669"/>
    <property type="project" value="TreeGrafter"/>
</dbReference>
<feature type="binding site" evidence="14">
    <location>
        <position position="40"/>
    </location>
    <ligand>
        <name>Zn(2+)</name>
        <dbReference type="ChEBI" id="CHEBI:29105"/>
        <note>catalytic</note>
    </ligand>
</feature>